<dbReference type="Gene3D" id="1.20.1250.20">
    <property type="entry name" value="MFS general substrate transporter like domains"/>
    <property type="match status" value="1"/>
</dbReference>
<gene>
    <name evidence="2" type="ORF">HMPREF9623_00651</name>
</gene>
<protein>
    <recommendedName>
        <fullName evidence="4">Major facilitator superfamily (MFS) profile domain-containing protein</fullName>
    </recommendedName>
</protein>
<evidence type="ECO:0008006" key="4">
    <source>
        <dbReference type="Google" id="ProtNLM"/>
    </source>
</evidence>
<dbReference type="EMBL" id="AGEL01000006">
    <property type="protein sequence ID" value="EHO17052.1"/>
    <property type="molecule type" value="Genomic_DNA"/>
</dbReference>
<keyword evidence="1" id="KW-0812">Transmembrane</keyword>
<comment type="caution">
    <text evidence="2">The sequence shown here is derived from an EMBL/GenBank/DDBJ whole genome shotgun (WGS) entry which is preliminary data.</text>
</comment>
<dbReference type="InterPro" id="IPR036259">
    <property type="entry name" value="MFS_trans_sf"/>
</dbReference>
<evidence type="ECO:0000256" key="1">
    <source>
        <dbReference type="SAM" id="Phobius"/>
    </source>
</evidence>
<name>A0AA37DGC1_9FIRM</name>
<dbReference type="GeneID" id="86940430"/>
<keyword evidence="3" id="KW-1185">Reference proteome</keyword>
<dbReference type="RefSeq" id="WP_009532484.1">
    <property type="nucleotide sequence ID" value="NZ_JH590862.1"/>
</dbReference>
<proteinExistence type="predicted"/>
<feature type="transmembrane region" description="Helical" evidence="1">
    <location>
        <begin position="147"/>
        <end position="164"/>
    </location>
</feature>
<reference evidence="2 3" key="1">
    <citation type="submission" date="2011-10" db="EMBL/GenBank/DDBJ databases">
        <title>The Genome Sequence of Lachnospiraceae bacterium ACC2.</title>
        <authorList>
            <consortium name="The Broad Institute Genome Sequencing Platform"/>
            <person name="Earl A."/>
            <person name="Ward D."/>
            <person name="Feldgarden M."/>
            <person name="Gevers D."/>
            <person name="Sizova M."/>
            <person name="Hazen A."/>
            <person name="Epstein S."/>
            <person name="Young S.K."/>
            <person name="Zeng Q."/>
            <person name="Gargeya S."/>
            <person name="Fitzgerald M."/>
            <person name="Haas B."/>
            <person name="Abouelleil A."/>
            <person name="Alvarado L."/>
            <person name="Arachchi H.M."/>
            <person name="Berlin A."/>
            <person name="Brown A."/>
            <person name="Chapman S.B."/>
            <person name="Chen Z."/>
            <person name="Dunbar C."/>
            <person name="Freedman E."/>
            <person name="Gearin G."/>
            <person name="Goldberg J."/>
            <person name="Griggs A."/>
            <person name="Gujja S."/>
            <person name="Heiman D."/>
            <person name="Howarth C."/>
            <person name="Larson L."/>
            <person name="Lui A."/>
            <person name="MacDonald P.J.P."/>
            <person name="Montmayeur A."/>
            <person name="Murphy C."/>
            <person name="Neiman D."/>
            <person name="Pearson M."/>
            <person name="Priest M."/>
            <person name="Roberts A."/>
            <person name="Saif S."/>
            <person name="Shea T."/>
            <person name="Shenoy N."/>
            <person name="Sisk P."/>
            <person name="Stolte C."/>
            <person name="Sykes S."/>
            <person name="Wortman J."/>
            <person name="Nusbaum C."/>
            <person name="Birren B."/>
        </authorList>
    </citation>
    <scope>NUCLEOTIDE SEQUENCE [LARGE SCALE GENOMIC DNA]</scope>
    <source>
        <strain evidence="2 3">ACC2</strain>
    </source>
</reference>
<evidence type="ECO:0000313" key="2">
    <source>
        <dbReference type="EMBL" id="EHO17052.1"/>
    </source>
</evidence>
<dbReference type="SUPFAM" id="SSF103473">
    <property type="entry name" value="MFS general substrate transporter"/>
    <property type="match status" value="1"/>
</dbReference>
<feature type="transmembrane region" description="Helical" evidence="1">
    <location>
        <begin position="80"/>
        <end position="102"/>
    </location>
</feature>
<organism evidence="2 3">
    <name type="scientific">Stomatobaculum longum</name>
    <dbReference type="NCBI Taxonomy" id="796942"/>
    <lineage>
        <taxon>Bacteria</taxon>
        <taxon>Bacillati</taxon>
        <taxon>Bacillota</taxon>
        <taxon>Clostridia</taxon>
        <taxon>Lachnospirales</taxon>
        <taxon>Lachnospiraceae</taxon>
        <taxon>Stomatobaculum</taxon>
    </lineage>
</organism>
<feature type="transmembrane region" description="Helical" evidence="1">
    <location>
        <begin position="188"/>
        <end position="207"/>
    </location>
</feature>
<sequence length="245" mass="26304">MTSIFIYYLYAAAPAGVGLTKVQASQIITLDAALASIFSSVGSFMADRVFGNRRAYRFCTIAGPFFYFSLAIPRRGIVGVVLYCCIGYMNSMVAGSSMYSLLGKLYAQGDKRRDGAFSIQYVLSNIGAMFPVVIGSIALVVGYQKTFFILGIVGALGSTVYLALEKRAFGPIGMEPDDPLPPEQKKKAITFLILGVLAFGGLLVLLFSGGSQEAWDSARKRRVNKGDGAPCMTRCAAAISKRNDC</sequence>
<dbReference type="Proteomes" id="UP000018466">
    <property type="component" value="Unassembled WGS sequence"/>
</dbReference>
<keyword evidence="1" id="KW-1133">Transmembrane helix</keyword>
<keyword evidence="1" id="KW-0472">Membrane</keyword>
<feature type="transmembrane region" description="Helical" evidence="1">
    <location>
        <begin position="122"/>
        <end position="141"/>
    </location>
</feature>
<accession>A0AA37DGC1</accession>
<evidence type="ECO:0000313" key="3">
    <source>
        <dbReference type="Proteomes" id="UP000018466"/>
    </source>
</evidence>
<dbReference type="AlphaFoldDB" id="A0AA37DGC1"/>